<proteinExistence type="predicted"/>
<dbReference type="RefSeq" id="WP_160846477.1">
    <property type="nucleotide sequence ID" value="NZ_WVHT01000018.1"/>
</dbReference>
<dbReference type="InterPro" id="IPR037401">
    <property type="entry name" value="SnoaL-like"/>
</dbReference>
<dbReference type="AlphaFoldDB" id="A0A7K1YGF8"/>
<organism evidence="2 3">
    <name type="scientific">Hufsiella arboris</name>
    <dbReference type="NCBI Taxonomy" id="2695275"/>
    <lineage>
        <taxon>Bacteria</taxon>
        <taxon>Pseudomonadati</taxon>
        <taxon>Bacteroidota</taxon>
        <taxon>Sphingobacteriia</taxon>
        <taxon>Sphingobacteriales</taxon>
        <taxon>Sphingobacteriaceae</taxon>
        <taxon>Hufsiella</taxon>
    </lineage>
</organism>
<dbReference type="Gene3D" id="3.10.450.50">
    <property type="match status" value="1"/>
</dbReference>
<dbReference type="Pfam" id="PF12680">
    <property type="entry name" value="SnoaL_2"/>
    <property type="match status" value="1"/>
</dbReference>
<evidence type="ECO:0000259" key="1">
    <source>
        <dbReference type="Pfam" id="PF12680"/>
    </source>
</evidence>
<gene>
    <name evidence="2" type="ORF">GS399_20225</name>
</gene>
<name>A0A7K1YGF8_9SPHI</name>
<keyword evidence="3" id="KW-1185">Reference proteome</keyword>
<accession>A0A7K1YGF8</accession>
<dbReference type="Proteomes" id="UP000466586">
    <property type="component" value="Unassembled WGS sequence"/>
</dbReference>
<protein>
    <recommendedName>
        <fullName evidence="1">SnoaL-like domain-containing protein</fullName>
    </recommendedName>
</protein>
<evidence type="ECO:0000313" key="3">
    <source>
        <dbReference type="Proteomes" id="UP000466586"/>
    </source>
</evidence>
<dbReference type="SUPFAM" id="SSF54427">
    <property type="entry name" value="NTF2-like"/>
    <property type="match status" value="1"/>
</dbReference>
<evidence type="ECO:0000313" key="2">
    <source>
        <dbReference type="EMBL" id="MXV53298.1"/>
    </source>
</evidence>
<reference evidence="2 3" key="1">
    <citation type="submission" date="2019-11" db="EMBL/GenBank/DDBJ databases">
        <title>Pedobacter sp. HMF7647 Genome sequencing and assembly.</title>
        <authorList>
            <person name="Kang H."/>
            <person name="Kim H."/>
            <person name="Joh K."/>
        </authorList>
    </citation>
    <scope>NUCLEOTIDE SEQUENCE [LARGE SCALE GENOMIC DNA]</scope>
    <source>
        <strain evidence="2 3">HMF7647</strain>
    </source>
</reference>
<dbReference type="EMBL" id="WVHT01000018">
    <property type="protein sequence ID" value="MXV53298.1"/>
    <property type="molecule type" value="Genomic_DNA"/>
</dbReference>
<sequence length="119" mass="13747">MIDNIDHFFRELYGNFNKRNIEPVISNMTDDVKWANGMDGGYVYGHAGVESYWIRQFSMVNSNVTPLEISKENNTVKIKVQQVVHDLAGNQLADEIVYHFFRLRDDKITEFSTGEKGEV</sequence>
<dbReference type="InterPro" id="IPR032710">
    <property type="entry name" value="NTF2-like_dom_sf"/>
</dbReference>
<comment type="caution">
    <text evidence="2">The sequence shown here is derived from an EMBL/GenBank/DDBJ whole genome shotgun (WGS) entry which is preliminary data.</text>
</comment>
<feature type="domain" description="SnoaL-like" evidence="1">
    <location>
        <begin position="10"/>
        <end position="110"/>
    </location>
</feature>